<dbReference type="Pfam" id="PF07859">
    <property type="entry name" value="Abhydrolase_3"/>
    <property type="match status" value="1"/>
</dbReference>
<dbReference type="InterPro" id="IPR006311">
    <property type="entry name" value="TAT_signal"/>
</dbReference>
<dbReference type="InterPro" id="IPR050300">
    <property type="entry name" value="GDXG_lipolytic_enzyme"/>
</dbReference>
<comment type="caution">
    <text evidence="3">The sequence shown here is derived from an EMBL/GenBank/DDBJ whole genome shotgun (WGS) entry which is preliminary data.</text>
</comment>
<organism evidence="3 4">
    <name type="scientific">Novosphingobium pentaromativorans</name>
    <dbReference type="NCBI Taxonomy" id="205844"/>
    <lineage>
        <taxon>Bacteria</taxon>
        <taxon>Pseudomonadati</taxon>
        <taxon>Pseudomonadota</taxon>
        <taxon>Alphaproteobacteria</taxon>
        <taxon>Sphingomonadales</taxon>
        <taxon>Sphingomonadaceae</taxon>
        <taxon>Novosphingobium</taxon>
    </lineage>
</organism>
<accession>A0A2W5NFF9</accession>
<dbReference type="Proteomes" id="UP000249082">
    <property type="component" value="Unassembled WGS sequence"/>
</dbReference>
<keyword evidence="1 3" id="KW-0378">Hydrolase</keyword>
<protein>
    <submittedName>
        <fullName evidence="3">Alpha/beta hydrolase</fullName>
    </submittedName>
</protein>
<evidence type="ECO:0000259" key="2">
    <source>
        <dbReference type="Pfam" id="PF07859"/>
    </source>
</evidence>
<evidence type="ECO:0000313" key="3">
    <source>
        <dbReference type="EMBL" id="PZQ49525.1"/>
    </source>
</evidence>
<gene>
    <name evidence="3" type="ORF">DI555_23915</name>
</gene>
<reference evidence="3 4" key="1">
    <citation type="submission" date="2017-08" db="EMBL/GenBank/DDBJ databases">
        <title>Infants hospitalized years apart are colonized by the same room-sourced microbial strains.</title>
        <authorList>
            <person name="Brooks B."/>
            <person name="Olm M.R."/>
            <person name="Firek B.A."/>
            <person name="Baker R."/>
            <person name="Thomas B.C."/>
            <person name="Morowitz M.J."/>
            <person name="Banfield J.F."/>
        </authorList>
    </citation>
    <scope>NUCLEOTIDE SEQUENCE [LARGE SCALE GENOMIC DNA]</scope>
    <source>
        <strain evidence="3">S2_005_002_R2_33</strain>
    </source>
</reference>
<dbReference type="InterPro" id="IPR029058">
    <property type="entry name" value="AB_hydrolase_fold"/>
</dbReference>
<dbReference type="PANTHER" id="PTHR48081:SF8">
    <property type="entry name" value="ALPHA_BETA HYDROLASE FOLD-3 DOMAIN-CONTAINING PROTEIN-RELATED"/>
    <property type="match status" value="1"/>
</dbReference>
<dbReference type="Gene3D" id="3.40.50.1820">
    <property type="entry name" value="alpha/beta hydrolase"/>
    <property type="match status" value="1"/>
</dbReference>
<feature type="domain" description="Alpha/beta hydrolase fold-3" evidence="2">
    <location>
        <begin position="115"/>
        <end position="261"/>
    </location>
</feature>
<dbReference type="PANTHER" id="PTHR48081">
    <property type="entry name" value="AB HYDROLASE SUPERFAMILY PROTEIN C4A8.06C"/>
    <property type="match status" value="1"/>
</dbReference>
<dbReference type="PROSITE" id="PS51318">
    <property type="entry name" value="TAT"/>
    <property type="match status" value="1"/>
</dbReference>
<dbReference type="AlphaFoldDB" id="A0A2W5NFF9"/>
<evidence type="ECO:0000313" key="4">
    <source>
        <dbReference type="Proteomes" id="UP000249082"/>
    </source>
</evidence>
<dbReference type="SUPFAM" id="SSF53474">
    <property type="entry name" value="alpha/beta-Hydrolases"/>
    <property type="match status" value="1"/>
</dbReference>
<dbReference type="EMBL" id="QFPX01000065">
    <property type="protein sequence ID" value="PZQ49525.1"/>
    <property type="molecule type" value="Genomic_DNA"/>
</dbReference>
<proteinExistence type="predicted"/>
<sequence>MEPLDRREFIARSGLTAAAIALNTSALAASPSDEELLAHVHPDLREILRAYLPVIKSTKPLSASTLAAARQPSALTSKPLSTVPYEKRTIPGRAGQPSVDVFVINAGKVGRRPAILHTHGGGFVVGRALDAVADLQEICRQLDCVAVTVDYRLAPETTYAGSLEDNYAGLKWLHDNSDQLGVDSARIAVMGESAGGGHAALLAIAARDRGEVRLAFQCLTYPMLDDRTGSSRSVPEHVGRIGWTAENNSFGWQSFLEPDPKVVEQYQHVMIHAVLARDGVINGMDWHCSRGA</sequence>
<dbReference type="InterPro" id="IPR013094">
    <property type="entry name" value="AB_hydrolase_3"/>
</dbReference>
<evidence type="ECO:0000256" key="1">
    <source>
        <dbReference type="ARBA" id="ARBA00022801"/>
    </source>
</evidence>
<name>A0A2W5NFF9_9SPHN</name>
<dbReference type="GO" id="GO:0016787">
    <property type="term" value="F:hydrolase activity"/>
    <property type="evidence" value="ECO:0007669"/>
    <property type="project" value="UniProtKB-KW"/>
</dbReference>